<dbReference type="Gene3D" id="3.10.129.10">
    <property type="entry name" value="Hotdog Thioesterase"/>
    <property type="match status" value="1"/>
</dbReference>
<evidence type="ECO:0000313" key="2">
    <source>
        <dbReference type="Proteomes" id="UP000053237"/>
    </source>
</evidence>
<dbReference type="InterPro" id="IPR051490">
    <property type="entry name" value="THEM6_lcsJ_thioesterase"/>
</dbReference>
<dbReference type="Proteomes" id="UP000053237">
    <property type="component" value="Unassembled WGS sequence"/>
</dbReference>
<dbReference type="CDD" id="cd00586">
    <property type="entry name" value="4HBT"/>
    <property type="match status" value="1"/>
</dbReference>
<dbReference type="PANTHER" id="PTHR12475">
    <property type="match status" value="1"/>
</dbReference>
<name>A0A024GSR2_9STRA</name>
<dbReference type="PANTHER" id="PTHR12475:SF4">
    <property type="entry name" value="PROTEIN THEM6"/>
    <property type="match status" value="1"/>
</dbReference>
<dbReference type="AlphaFoldDB" id="A0A024GSR2"/>
<keyword evidence="2" id="KW-1185">Reference proteome</keyword>
<dbReference type="InParanoid" id="A0A024GSR2"/>
<sequence length="156" mass="18179">MELARWHFCTINGLTQTVLKNRCLFLVASSSIRFRYPIQPFGAYEVHTQLAHYDERFSYFVQRFHCPSTGKIFAEGLCRIIIKKQGKDVPPVQLCAQIGVDLTAIKAETTPAIVQKFSDWDRVCQSDMEDFNRREMENVSKCKKRFVDIFTRSINF</sequence>
<dbReference type="SUPFAM" id="SSF54637">
    <property type="entry name" value="Thioesterase/thiol ester dehydrase-isomerase"/>
    <property type="match status" value="1"/>
</dbReference>
<gene>
    <name evidence="1" type="ORF">BN9_114180</name>
</gene>
<comment type="caution">
    <text evidence="1">The sequence shown here is derived from an EMBL/GenBank/DDBJ whole genome shotgun (WGS) entry which is preliminary data.</text>
</comment>
<protein>
    <recommendedName>
        <fullName evidence="3">Thioesterase domain-containing protein</fullName>
    </recommendedName>
</protein>
<organism evidence="1 2">
    <name type="scientific">Albugo candida</name>
    <dbReference type="NCBI Taxonomy" id="65357"/>
    <lineage>
        <taxon>Eukaryota</taxon>
        <taxon>Sar</taxon>
        <taxon>Stramenopiles</taxon>
        <taxon>Oomycota</taxon>
        <taxon>Peronosporomycetes</taxon>
        <taxon>Albuginales</taxon>
        <taxon>Albuginaceae</taxon>
        <taxon>Albugo</taxon>
    </lineage>
</organism>
<dbReference type="Pfam" id="PF13279">
    <property type="entry name" value="4HBT_2"/>
    <property type="match status" value="1"/>
</dbReference>
<dbReference type="InterPro" id="IPR029069">
    <property type="entry name" value="HotDog_dom_sf"/>
</dbReference>
<evidence type="ECO:0000313" key="1">
    <source>
        <dbReference type="EMBL" id="CCI49932.1"/>
    </source>
</evidence>
<dbReference type="OrthoDB" id="265761at2759"/>
<proteinExistence type="predicted"/>
<evidence type="ECO:0008006" key="3">
    <source>
        <dbReference type="Google" id="ProtNLM"/>
    </source>
</evidence>
<accession>A0A024GSR2</accession>
<reference evidence="1 2" key="1">
    <citation type="submission" date="2012-05" db="EMBL/GenBank/DDBJ databases">
        <title>Recombination and specialization in a pathogen metapopulation.</title>
        <authorList>
            <person name="Gardiner A."/>
            <person name="Kemen E."/>
            <person name="Schultz-Larsen T."/>
            <person name="MacLean D."/>
            <person name="Van Oosterhout C."/>
            <person name="Jones J.D.G."/>
        </authorList>
    </citation>
    <scope>NUCLEOTIDE SEQUENCE [LARGE SCALE GENOMIC DNA]</scope>
    <source>
        <strain evidence="1 2">Ac Nc2</strain>
    </source>
</reference>
<dbReference type="EMBL" id="CAIX01000366">
    <property type="protein sequence ID" value="CCI49932.1"/>
    <property type="molecule type" value="Genomic_DNA"/>
</dbReference>